<evidence type="ECO:0000259" key="3">
    <source>
        <dbReference type="Pfam" id="PF25023"/>
    </source>
</evidence>
<keyword evidence="2" id="KW-0472">Membrane</keyword>
<dbReference type="Gene3D" id="2.180.10.10">
    <property type="entry name" value="RHS repeat-associated core"/>
    <property type="match status" value="2"/>
</dbReference>
<dbReference type="Pfam" id="PF05593">
    <property type="entry name" value="RHS_repeat"/>
    <property type="match status" value="1"/>
</dbReference>
<dbReference type="EMBL" id="JBBHLD010000015">
    <property type="protein sequence ID" value="MEJ5906406.1"/>
    <property type="molecule type" value="Genomic_DNA"/>
</dbReference>
<name>A0ABU8R962_9PSED</name>
<feature type="transmembrane region" description="Helical" evidence="2">
    <location>
        <begin position="1484"/>
        <end position="1504"/>
    </location>
</feature>
<dbReference type="PANTHER" id="PTHR32305">
    <property type="match status" value="1"/>
</dbReference>
<comment type="caution">
    <text evidence="4">The sequence shown here is derived from an EMBL/GenBank/DDBJ whole genome shotgun (WGS) entry which is preliminary data.</text>
</comment>
<accession>A0ABU8R962</accession>
<dbReference type="Pfam" id="PF25023">
    <property type="entry name" value="TEN_YD-shell"/>
    <property type="match status" value="1"/>
</dbReference>
<dbReference type="InterPro" id="IPR006530">
    <property type="entry name" value="YD"/>
</dbReference>
<dbReference type="InterPro" id="IPR050708">
    <property type="entry name" value="T6SS_VgrG/RHS"/>
</dbReference>
<keyword evidence="2" id="KW-1133">Transmembrane helix</keyword>
<dbReference type="NCBIfam" id="TIGR03696">
    <property type="entry name" value="Rhs_assc_core"/>
    <property type="match status" value="1"/>
</dbReference>
<reference evidence="4 5" key="1">
    <citation type="submission" date="2024-02" db="EMBL/GenBank/DDBJ databases">
        <title>Identification of pathogenicity and growth-promoting functions of Pseudomonas putida variants.</title>
        <authorList>
            <person name="Sun J."/>
        </authorList>
    </citation>
    <scope>NUCLEOTIDE SEQUENCE [LARGE SCALE GENOMIC DNA]</scope>
    <source>
        <strain evidence="4 5">A04</strain>
    </source>
</reference>
<feature type="domain" description="Teneurin-like YD-shell" evidence="3">
    <location>
        <begin position="1111"/>
        <end position="1389"/>
    </location>
</feature>
<protein>
    <submittedName>
        <fullName evidence="4">RHS repeat-associated core domain-containing protein</fullName>
    </submittedName>
</protein>
<evidence type="ECO:0000256" key="1">
    <source>
        <dbReference type="ARBA" id="ARBA00022737"/>
    </source>
</evidence>
<dbReference type="Proteomes" id="UP001377692">
    <property type="component" value="Unassembled WGS sequence"/>
</dbReference>
<gene>
    <name evidence="4" type="ORF">V7V80_17105</name>
</gene>
<dbReference type="PANTHER" id="PTHR32305:SF15">
    <property type="entry name" value="PROTEIN RHSA-RELATED"/>
    <property type="match status" value="1"/>
</dbReference>
<organism evidence="4 5">
    <name type="scientific">Pseudomonas kermanshahensis</name>
    <dbReference type="NCBI Taxonomy" id="2745482"/>
    <lineage>
        <taxon>Bacteria</taxon>
        <taxon>Pseudomonadati</taxon>
        <taxon>Pseudomonadota</taxon>
        <taxon>Gammaproteobacteria</taxon>
        <taxon>Pseudomonadales</taxon>
        <taxon>Pseudomonadaceae</taxon>
        <taxon>Pseudomonas</taxon>
    </lineage>
</organism>
<dbReference type="RefSeq" id="WP_339550045.1">
    <property type="nucleotide sequence ID" value="NZ_JBBHLD010000015.1"/>
</dbReference>
<keyword evidence="5" id="KW-1185">Reference proteome</keyword>
<feature type="transmembrane region" description="Helical" evidence="2">
    <location>
        <begin position="1516"/>
        <end position="1536"/>
    </location>
</feature>
<dbReference type="InterPro" id="IPR056823">
    <property type="entry name" value="TEN-like_YD-shell"/>
</dbReference>
<evidence type="ECO:0000256" key="2">
    <source>
        <dbReference type="SAM" id="Phobius"/>
    </source>
</evidence>
<feature type="transmembrane region" description="Helical" evidence="2">
    <location>
        <begin position="1450"/>
        <end position="1472"/>
    </location>
</feature>
<proteinExistence type="predicted"/>
<keyword evidence="2" id="KW-0812">Transmembrane</keyword>
<dbReference type="NCBIfam" id="TIGR01643">
    <property type="entry name" value="YD_repeat_2x"/>
    <property type="match status" value="1"/>
</dbReference>
<dbReference type="InterPro" id="IPR022385">
    <property type="entry name" value="Rhs_assc_core"/>
</dbReference>
<evidence type="ECO:0000313" key="4">
    <source>
        <dbReference type="EMBL" id="MEJ5906406.1"/>
    </source>
</evidence>
<keyword evidence="1" id="KW-0677">Repeat</keyword>
<evidence type="ECO:0000313" key="5">
    <source>
        <dbReference type="Proteomes" id="UP001377692"/>
    </source>
</evidence>
<dbReference type="InterPro" id="IPR031325">
    <property type="entry name" value="RHS_repeat"/>
</dbReference>
<sequence>MSTNLSLHSNAMNFLSFMKNGVDPRTGQYTLSVELPALLGNRQCEPSLTLNLDFNPLNQADSGYGKGWNLNLSQYSTQNQMLSLSTGESFQLTDSSSGQRLGVREQKLTSFNVYKEGKDSLDKVTRFRVMHRSGVVEILQVHGKSTALPVEIHSPNGRKLYLTYTHFQGDDYVVNTIKDSGQEPLLKVERSGGQVTFDYLPFTKGTATSRLRYTMVLEGIENWVSQITLPGDEPATWQFRYRNVLGILCLDTVHTPTGAREYLSYEDGGHPFPGNIRQNLPRVTRHRIEPRFGQPPMEVTYTYGFMDAGGVFRNHSFIGSGTNIGWDDSGRDNLYKYVGPYEYRSQEQARVNGNVVRTVERRFNRFHLQTAEITTQGNSVAEVLNEYASIDDKPFDQQPATCQLITKEQRRWRLLDNTCPPRSEYIETTYDNHGNIRTKKLANGVIERFEWYSAAGEEGCPADPEGFVRHLKQKTTTPAPALGDTPARVQYERYRYLTLPRLNDPEHDETNPDHAWHKQQWHAVHSETLTEQTDTEQVLSQARYYYANSAGDLLLHGRRYMQVKVCNGLETVTQWHFTQVDGPDAGRPVLQTEQVLIGYDGTRRSTLDQRSLQHGKPLLVRNENGLDTCYEYDPLLRVTKETVAPGTAFEAVREYAYTFANSTDKHTSQTLTNARKVKTVTLVDGLARVVEERRDNVYEGYPQRFHTTHTLRYDALGQRASETRSDWLHAQGSRDLTQYFEYDEWGQQCCVIGPEGVDATAIGSDAVRVYEVTSPLGSREHPGGPIVTRWRQVGKGADKIIRDWEQVWQNLFEKPQRTLRLDASGVQCVTRTYAYDGLGRCVSELDERLYATDYSYDGWGRMISTQLADGTRVERDYAPHTEADLPTGITVVPDNANLPPCQIGERWFDGLDRLGLSRTGPRTEYFYYRGGESQPREHKTAAGAMVLYDYNLALTTEPTSSVAEDEENVFAFNPVSARITTADNAESGRSYDYNIANQIVEERWVNPQDATTKSRKYLSSLDDRLLQSIEANGITTRHSYDCYGRLATTVQGAVKVDHAYNKLARLSRITTLDTVTSAELVTELTYDHRDRECRRTWRQAGRPDRLQVQKWGEDDLLTCRELTENNQVLLRETFVYDRRSRLTTHKCEGTQLPRDALGRPIKSQTFVMDAYDNVSTTVTQYADGSRQERARYVYAANDPCQLRRIEYTPARPTGNSVLRYDTNGNLISDERGRTLTYDSRNKLLSVDATRYRYDGFGHLQGKQDASGEETMLLFDGDRLRLAVRGSLNSLYCHLGDWPLAQQSNDGKAPLLLQTNASHSVIAESLAGDHRYAAYTAYGAQPVNLTEPLRAGLGYNGEVVDADSGWYLLGNGYRAYNPALMRFHSPDVQSPFGDGGLNYYAYCQGNPVNFRDPTGASAIGWSGRLREVYEDDPNNGTVGDGSTTWRTIGLWIAYGIGVVITAVTVAVAVVATAGAATPAAFAAAALLKVTAASLATASTVAGGISLADPNNQLAGDIALWTGIAAAATYLPGAINAARQGMGQGFKALAQHSPKWLSHHANRIGMGMPKFMRYGFNRVLGTRIGSYSVEAAEYASFSERIIPQIRLPIAIPEFGEELASRSHRLFDAQLISNATSSIRH</sequence>